<evidence type="ECO:0000313" key="2">
    <source>
        <dbReference type="EMBL" id="GMH21601.1"/>
    </source>
</evidence>
<proteinExistence type="predicted"/>
<comment type="caution">
    <text evidence="2">The sequence shown here is derived from an EMBL/GenBank/DDBJ whole genome shotgun (WGS) entry which is preliminary data.</text>
</comment>
<reference evidence="2" key="1">
    <citation type="submission" date="2023-05" db="EMBL/GenBank/DDBJ databases">
        <title>Nepenthes gracilis genome sequencing.</title>
        <authorList>
            <person name="Fukushima K."/>
        </authorList>
    </citation>
    <scope>NUCLEOTIDE SEQUENCE</scope>
    <source>
        <strain evidence="2">SING2019-196</strain>
    </source>
</reference>
<evidence type="ECO:0000313" key="3">
    <source>
        <dbReference type="Proteomes" id="UP001279734"/>
    </source>
</evidence>
<sequence>MRTTDGQGVWVCLRQILSVKTLTDQGAQQAHGRAKARERPRSKWVHRQPGCKWKSMEALVPFARQSLTGKKRQIKCLDLPVGQNDKSA</sequence>
<dbReference type="AlphaFoldDB" id="A0AAD3XZF1"/>
<dbReference type="Proteomes" id="UP001279734">
    <property type="component" value="Unassembled WGS sequence"/>
</dbReference>
<keyword evidence="3" id="KW-1185">Reference proteome</keyword>
<feature type="region of interest" description="Disordered" evidence="1">
    <location>
        <begin position="24"/>
        <end position="48"/>
    </location>
</feature>
<dbReference type="EMBL" id="BSYO01000023">
    <property type="protein sequence ID" value="GMH21601.1"/>
    <property type="molecule type" value="Genomic_DNA"/>
</dbReference>
<name>A0AAD3XZF1_NEPGR</name>
<evidence type="ECO:0000256" key="1">
    <source>
        <dbReference type="SAM" id="MobiDB-lite"/>
    </source>
</evidence>
<gene>
    <name evidence="2" type="ORF">Nepgr_023443</name>
</gene>
<protein>
    <submittedName>
        <fullName evidence="2">Uncharacterized protein</fullName>
    </submittedName>
</protein>
<organism evidence="2 3">
    <name type="scientific">Nepenthes gracilis</name>
    <name type="common">Slender pitcher plant</name>
    <dbReference type="NCBI Taxonomy" id="150966"/>
    <lineage>
        <taxon>Eukaryota</taxon>
        <taxon>Viridiplantae</taxon>
        <taxon>Streptophyta</taxon>
        <taxon>Embryophyta</taxon>
        <taxon>Tracheophyta</taxon>
        <taxon>Spermatophyta</taxon>
        <taxon>Magnoliopsida</taxon>
        <taxon>eudicotyledons</taxon>
        <taxon>Gunneridae</taxon>
        <taxon>Pentapetalae</taxon>
        <taxon>Caryophyllales</taxon>
        <taxon>Nepenthaceae</taxon>
        <taxon>Nepenthes</taxon>
    </lineage>
</organism>
<accession>A0AAD3XZF1</accession>